<sequence length="98" mass="10606">MKNAGAQVTRRNGKSTGKIIPSYQAAANDETPGCKLREIAGDYESEKVKGVIVTYVMDDGEVRYKLMGALAEEENLGNAVAIVGELKRRINMMIALSS</sequence>
<dbReference type="EMBL" id="APMQ01000008">
    <property type="protein sequence ID" value="ENZ76954.1"/>
    <property type="molecule type" value="Genomic_DNA"/>
</dbReference>
<comment type="caution">
    <text evidence="1">The sequence shown here is derived from an EMBL/GenBank/DDBJ whole genome shotgun (WGS) entry which is preliminary data.</text>
</comment>
<protein>
    <submittedName>
        <fullName evidence="1">Uncharacterized protein</fullName>
    </submittedName>
</protein>
<evidence type="ECO:0000313" key="1">
    <source>
        <dbReference type="EMBL" id="ENZ76954.1"/>
    </source>
</evidence>
<organism evidence="1 2">
    <name type="scientific">Ralstonia pickettii OR214</name>
    <dbReference type="NCBI Taxonomy" id="1264675"/>
    <lineage>
        <taxon>Bacteria</taxon>
        <taxon>Pseudomonadati</taxon>
        <taxon>Pseudomonadota</taxon>
        <taxon>Betaproteobacteria</taxon>
        <taxon>Burkholderiales</taxon>
        <taxon>Burkholderiaceae</taxon>
        <taxon>Ralstonia</taxon>
    </lineage>
</organism>
<proteinExistence type="predicted"/>
<dbReference type="PATRIC" id="fig|1264675.3.peg.3086"/>
<gene>
    <name evidence="1" type="ORF">OR214_03157</name>
</gene>
<evidence type="ECO:0000313" key="2">
    <source>
        <dbReference type="Proteomes" id="UP000013280"/>
    </source>
</evidence>
<name>R0E480_RALPI</name>
<accession>R0E480</accession>
<dbReference type="AlphaFoldDB" id="R0E480"/>
<dbReference type="Proteomes" id="UP000013280">
    <property type="component" value="Unassembled WGS sequence"/>
</dbReference>
<reference evidence="1 2" key="1">
    <citation type="journal article" date="2013" name="Genome Announc.">
        <title>Draft Genome Sequence for Ralstonia sp. Strain OR214, a Bacterium with Potential for Bioremediation.</title>
        <authorList>
            <person name="Utturkar S.M."/>
            <person name="Bollmann A."/>
            <person name="Brzoska R.M."/>
            <person name="Klingeman D.M."/>
            <person name="Epstein S.E."/>
            <person name="Palumbo A.V."/>
            <person name="Brown S.D."/>
        </authorList>
    </citation>
    <scope>NUCLEOTIDE SEQUENCE [LARGE SCALE GENOMIC DNA]</scope>
    <source>
        <strain evidence="1 2">OR214</strain>
    </source>
</reference>